<dbReference type="PROSITE" id="PS00894">
    <property type="entry name" value="HTH_DEOR_1"/>
    <property type="match status" value="1"/>
</dbReference>
<dbReference type="InterPro" id="IPR020887">
    <property type="entry name" value="UPF0509"/>
</dbReference>
<dbReference type="PANTHER" id="PTHR30363:SF59">
    <property type="entry name" value="DEOR FAMILY REGULATORY PROTEIN"/>
    <property type="match status" value="1"/>
</dbReference>
<dbReference type="NCBIfam" id="NF040887">
    <property type="entry name" value="trans_reg_YciT"/>
    <property type="match status" value="1"/>
</dbReference>
<dbReference type="InterPro" id="IPR001034">
    <property type="entry name" value="DeoR_HTH"/>
</dbReference>
<evidence type="ECO:0000256" key="2">
    <source>
        <dbReference type="ARBA" id="ARBA00023015"/>
    </source>
</evidence>
<dbReference type="PANTHER" id="PTHR30363">
    <property type="entry name" value="HTH-TYPE TRANSCRIPTIONAL REGULATOR SRLR-RELATED"/>
    <property type="match status" value="1"/>
</dbReference>
<accession>A0A927HH84</accession>
<dbReference type="Gene3D" id="1.10.10.10">
    <property type="entry name" value="Winged helix-like DNA-binding domain superfamily/Winged helix DNA-binding domain"/>
    <property type="match status" value="1"/>
</dbReference>
<dbReference type="InterPro" id="IPR036388">
    <property type="entry name" value="WH-like_DNA-bd_sf"/>
</dbReference>
<evidence type="ECO:0000256" key="5">
    <source>
        <dbReference type="HAMAP-Rule" id="MF_01641"/>
    </source>
</evidence>
<evidence type="ECO:0000256" key="3">
    <source>
        <dbReference type="ARBA" id="ARBA00023125"/>
    </source>
</evidence>
<dbReference type="SUPFAM" id="SSF46785">
    <property type="entry name" value="Winged helix' DNA-binding domain"/>
    <property type="match status" value="1"/>
</dbReference>
<dbReference type="InterPro" id="IPR018356">
    <property type="entry name" value="Tscrpt_reg_HTH_DeoR_CS"/>
</dbReference>
<evidence type="ECO:0000259" key="6">
    <source>
        <dbReference type="PROSITE" id="PS51000"/>
    </source>
</evidence>
<dbReference type="GO" id="GO:0003700">
    <property type="term" value="F:DNA-binding transcription factor activity"/>
    <property type="evidence" value="ECO:0007669"/>
    <property type="project" value="InterPro"/>
</dbReference>
<dbReference type="Pfam" id="PF08220">
    <property type="entry name" value="HTH_DeoR"/>
    <property type="match status" value="1"/>
</dbReference>
<dbReference type="AlphaFoldDB" id="A0A927HH84"/>
<dbReference type="EMBL" id="JACXTD010000001">
    <property type="protein sequence ID" value="MBD3701947.1"/>
    <property type="molecule type" value="Genomic_DNA"/>
</dbReference>
<name>A0A927HH84_KLEPN</name>
<keyword evidence="2" id="KW-0805">Transcription regulation</keyword>
<dbReference type="Pfam" id="PF00455">
    <property type="entry name" value="DeoRC"/>
    <property type="match status" value="1"/>
</dbReference>
<dbReference type="HAMAP" id="MF_01641">
    <property type="entry name" value="UPF0509"/>
    <property type="match status" value="1"/>
</dbReference>
<evidence type="ECO:0000256" key="1">
    <source>
        <dbReference type="ARBA" id="ARBA00008701"/>
    </source>
</evidence>
<feature type="domain" description="HTH deoR-type" evidence="6">
    <location>
        <begin position="84"/>
        <end position="139"/>
    </location>
</feature>
<dbReference type="PROSITE" id="PS51000">
    <property type="entry name" value="HTH_DEOR_2"/>
    <property type="match status" value="1"/>
</dbReference>
<dbReference type="GO" id="GO:0003677">
    <property type="term" value="F:DNA binding"/>
    <property type="evidence" value="ECO:0007669"/>
    <property type="project" value="UniProtKB-KW"/>
</dbReference>
<dbReference type="InterPro" id="IPR014036">
    <property type="entry name" value="DeoR-like_C"/>
</dbReference>
<organism evidence="7 8">
    <name type="scientific">Klebsiella pneumoniae</name>
    <dbReference type="NCBI Taxonomy" id="573"/>
    <lineage>
        <taxon>Bacteria</taxon>
        <taxon>Pseudomonadati</taxon>
        <taxon>Pseudomonadota</taxon>
        <taxon>Gammaproteobacteria</taxon>
        <taxon>Enterobacterales</taxon>
        <taxon>Enterobacteriaceae</taxon>
        <taxon>Klebsiella/Raoultella group</taxon>
        <taxon>Klebsiella</taxon>
        <taxon>Klebsiella pneumoniae complex</taxon>
    </lineage>
</organism>
<keyword evidence="3" id="KW-0238">DNA-binding</keyword>
<keyword evidence="4" id="KW-0804">Transcription</keyword>
<dbReference type="InterPro" id="IPR036390">
    <property type="entry name" value="WH_DNA-bd_sf"/>
</dbReference>
<dbReference type="NCBIfam" id="NF010179">
    <property type="entry name" value="PRK13658.1"/>
    <property type="match status" value="1"/>
</dbReference>
<dbReference type="SMART" id="SM01134">
    <property type="entry name" value="DeoRC"/>
    <property type="match status" value="1"/>
</dbReference>
<dbReference type="PRINTS" id="PR00037">
    <property type="entry name" value="HTHLACR"/>
</dbReference>
<sequence length="332" mass="36714">MSDVNAHLLAQRIDTVLDILVAGDYHSAIHNLEILKAELLALAADDAEQQNQPKAPWKSEYQPCRSRPYGPVARHIAPNSDVAMNARQQSILQVVIDKGRMSVADLAKMTGVSEVTIRQDLNLLEKQSYLRRTHGYAVPLDSEDVETRMMTHFAIKRELASRAAALVNTGETVFIENGSSNALLARTLAERGDITIITVSSYIAHLLKETPGEVILLGGIYQKRSESMVGPLTRQFIQQVHFSKAFIGIDGWQAETGFTGRDMMRADVVNAVLEKHCEAIILSDSSKFSAVHPYPLGPAGRFNRVITDDRLPDACREQLLRSGLTVDIVPYI</sequence>
<dbReference type="Proteomes" id="UP000655796">
    <property type="component" value="Unassembled WGS sequence"/>
</dbReference>
<comment type="similarity">
    <text evidence="1 5">Belongs to the UPF0509 family.</text>
</comment>
<evidence type="ECO:0000313" key="8">
    <source>
        <dbReference type="Proteomes" id="UP000655796"/>
    </source>
</evidence>
<dbReference type="InterPro" id="IPR037171">
    <property type="entry name" value="NagB/RpiA_transferase-like"/>
</dbReference>
<dbReference type="Pfam" id="PF23675">
    <property type="entry name" value="YciZ"/>
    <property type="match status" value="1"/>
</dbReference>
<reference evidence="7" key="1">
    <citation type="submission" date="2020-07" db="EMBL/GenBank/DDBJ databases">
        <title>Clinical and genomic characterization of carbapenemase-producing Enterobacterales causing secondary infections during the COVID-19 crisis at a New York City hospital.</title>
        <authorList>
            <person name="Gomez-Simmonds A."/>
            <person name="Annavajhala M.K."/>
            <person name="Uhlemann A.-C."/>
        </authorList>
    </citation>
    <scope>NUCLEOTIDE SEQUENCE</scope>
    <source>
        <strain evidence="7">NK1590</strain>
    </source>
</reference>
<dbReference type="SUPFAM" id="SSF100950">
    <property type="entry name" value="NagB/RpiA/CoA transferase-like"/>
    <property type="match status" value="1"/>
</dbReference>
<dbReference type="InterPro" id="IPR050313">
    <property type="entry name" value="Carb_Metab_HTH_regulators"/>
</dbReference>
<dbReference type="SMART" id="SM00420">
    <property type="entry name" value="HTH_DEOR"/>
    <property type="match status" value="1"/>
</dbReference>
<comment type="caution">
    <text evidence="7">The sequence shown here is derived from an EMBL/GenBank/DDBJ whole genome shotgun (WGS) entry which is preliminary data.</text>
</comment>
<gene>
    <name evidence="7" type="ORF">IE986_06775</name>
</gene>
<protein>
    <recommendedName>
        <fullName evidence="5">UPF0509 protein IE986_06775</fullName>
    </recommendedName>
</protein>
<proteinExistence type="inferred from homology"/>
<evidence type="ECO:0000313" key="7">
    <source>
        <dbReference type="EMBL" id="MBD3701947.1"/>
    </source>
</evidence>
<evidence type="ECO:0000256" key="4">
    <source>
        <dbReference type="ARBA" id="ARBA00023163"/>
    </source>
</evidence>